<keyword evidence="3" id="KW-0378">Hydrolase</keyword>
<dbReference type="PANTHER" id="PTHR11686:SF9">
    <property type="entry name" value="RE13973P"/>
    <property type="match status" value="1"/>
</dbReference>
<comment type="pathway">
    <text evidence="3">Sulfur metabolism; glutathione metabolism.</text>
</comment>
<evidence type="ECO:0000256" key="3">
    <source>
        <dbReference type="RuleBase" id="RU368068"/>
    </source>
</evidence>
<name>A0A5N6N262_9ASTR</name>
<dbReference type="OrthoDB" id="2015213at2759"/>
<dbReference type="InterPro" id="IPR029055">
    <property type="entry name" value="Ntn_hydrolases_N"/>
</dbReference>
<dbReference type="GO" id="GO:0005886">
    <property type="term" value="C:plasma membrane"/>
    <property type="evidence" value="ECO:0007669"/>
    <property type="project" value="TreeGrafter"/>
</dbReference>
<dbReference type="InterPro" id="IPR043138">
    <property type="entry name" value="GGT_lsub"/>
</dbReference>
<dbReference type="Gene3D" id="1.10.246.130">
    <property type="match status" value="1"/>
</dbReference>
<gene>
    <name evidence="5" type="ORF">E3N88_28815</name>
</gene>
<reference evidence="5 6" key="1">
    <citation type="submission" date="2019-05" db="EMBL/GenBank/DDBJ databases">
        <title>Mikania micrantha, genome provides insights into the molecular mechanism of rapid growth.</title>
        <authorList>
            <person name="Liu B."/>
        </authorList>
    </citation>
    <scope>NUCLEOTIDE SEQUENCE [LARGE SCALE GENOMIC DNA]</scope>
    <source>
        <strain evidence="5">NLD-2019</strain>
        <tissue evidence="5">Leaf</tissue>
    </source>
</reference>
<dbReference type="EC" id="2.3.2.2" evidence="3"/>
<evidence type="ECO:0000256" key="1">
    <source>
        <dbReference type="PIRSR" id="PIRSR600101-1"/>
    </source>
</evidence>
<dbReference type="EMBL" id="SZYD01000014">
    <property type="protein sequence ID" value="KAD4180224.1"/>
    <property type="molecule type" value="Genomic_DNA"/>
</dbReference>
<comment type="catalytic activity">
    <reaction evidence="3">
        <text>an S-substituted glutathione + H2O = an S-substituted L-cysteinylglycine + L-glutamate</text>
        <dbReference type="Rhea" id="RHEA:59468"/>
        <dbReference type="ChEBI" id="CHEBI:15377"/>
        <dbReference type="ChEBI" id="CHEBI:29985"/>
        <dbReference type="ChEBI" id="CHEBI:90779"/>
        <dbReference type="ChEBI" id="CHEBI:143103"/>
        <dbReference type="EC" id="3.4.19.13"/>
    </reaction>
</comment>
<dbReference type="InterPro" id="IPR043137">
    <property type="entry name" value="GGT_ssub_C"/>
</dbReference>
<accession>A0A5N6N262</accession>
<comment type="catalytic activity">
    <reaction evidence="3">
        <text>glutathione + H2O = L-cysteinylglycine + L-glutamate</text>
        <dbReference type="Rhea" id="RHEA:28807"/>
        <dbReference type="ChEBI" id="CHEBI:15377"/>
        <dbReference type="ChEBI" id="CHEBI:29985"/>
        <dbReference type="ChEBI" id="CHEBI:57925"/>
        <dbReference type="ChEBI" id="CHEBI:61694"/>
        <dbReference type="EC" id="3.4.19.13"/>
    </reaction>
</comment>
<keyword evidence="4" id="KW-0472">Membrane</keyword>
<dbReference type="Proteomes" id="UP000326396">
    <property type="component" value="Linkage Group LG4"/>
</dbReference>
<dbReference type="PRINTS" id="PR01210">
    <property type="entry name" value="GGTRANSPTASE"/>
</dbReference>
<dbReference type="InterPro" id="IPR000101">
    <property type="entry name" value="GGT_peptidase"/>
</dbReference>
<dbReference type="PANTHER" id="PTHR11686">
    <property type="entry name" value="GAMMA GLUTAMYL TRANSPEPTIDASE"/>
    <property type="match status" value="1"/>
</dbReference>
<comment type="catalytic activity">
    <reaction evidence="3">
        <text>an N-terminal (5-L-glutamyl)-[peptide] + an alpha-amino acid = 5-L-glutamyl amino acid + an N-terminal L-alpha-aminoacyl-[peptide]</text>
        <dbReference type="Rhea" id="RHEA:23904"/>
        <dbReference type="Rhea" id="RHEA-COMP:9780"/>
        <dbReference type="Rhea" id="RHEA-COMP:9795"/>
        <dbReference type="ChEBI" id="CHEBI:77644"/>
        <dbReference type="ChEBI" id="CHEBI:78597"/>
        <dbReference type="ChEBI" id="CHEBI:78599"/>
        <dbReference type="ChEBI" id="CHEBI:78608"/>
        <dbReference type="EC" id="2.3.2.2"/>
    </reaction>
</comment>
<dbReference type="GO" id="GO:0006751">
    <property type="term" value="P:glutathione catabolic process"/>
    <property type="evidence" value="ECO:0007669"/>
    <property type="project" value="UniProtKB-UniRule"/>
</dbReference>
<keyword evidence="4" id="KW-0812">Transmembrane</keyword>
<dbReference type="AlphaFoldDB" id="A0A5N6N262"/>
<keyword evidence="4" id="KW-1133">Transmembrane helix</keyword>
<evidence type="ECO:0000256" key="4">
    <source>
        <dbReference type="SAM" id="Phobius"/>
    </source>
</evidence>
<sequence>MEEQIIQTPFLKSGDDYKTSKMRWRPAIWFFISLTALTLILITVGDSIQPSDVWKSLKATRKVQSGGSVESWEAVVAADDARCSEIGVSVLRAGGHAVDAAVSVALCEGVVNPMASGIGGGGFMVVRSADTSQTLAFDFRETAPAAASQNMYQNNLDDKYTGALAVGVPSEIAGLYKAWLQHGRLPWKTLFQPAVRLAKDGFVVAPYLAKSLSDSETAIKTDLGLQKVFAPNGDILRVGETCYNHQLGLSLEAIAEGGPEAFYNGSIGENLVKDVRSRGGILTMDDIRSYEVKVTDAVKVDTMGFTIFGMPPPSSGTLGLALVLNILNSYESTNGAKGMLGLHRFIEALKHMFALRMNLGDPDFVDISKTASQMLSPSFAKKIQARIFDNTTFPSEYYFPGWSQIQDHGTSHFCIVDGDRNAISMTTTVNYPFGGGMLSPATGILLNNEMADFSVPTEVSPDSLPPSPANFIEPNKRPLSCMTPIIVVKDGQLAGVIGGSGGMYIIPAVIQVFLNHFILEIEPLDAVQSPRVYHKLVPNVVYYENWTLIDGDHIELSDNRKEFLEERGHVLEPKSGGAVSQLIVQTLKRPIDNRRLSYDQKQVLKGLLTAVSDPRKDGRPAAY</sequence>
<comment type="function">
    <text evidence="3">Cleaves the gamma-glutamyl peptide bond of glutathione and glutathione conjugates.</text>
</comment>
<dbReference type="FunFam" id="1.10.246.130:FF:000001">
    <property type="entry name" value="Gamma-glutamyltransferase 5 isoform 1"/>
    <property type="match status" value="1"/>
</dbReference>
<feature type="active site" description="Nucleophile" evidence="1">
    <location>
        <position position="410"/>
    </location>
</feature>
<feature type="binding site" evidence="2">
    <location>
        <begin position="428"/>
        <end position="430"/>
    </location>
    <ligand>
        <name>L-glutamate</name>
        <dbReference type="ChEBI" id="CHEBI:29985"/>
    </ligand>
</feature>
<dbReference type="Gene3D" id="3.60.20.40">
    <property type="match status" value="1"/>
</dbReference>
<dbReference type="SUPFAM" id="SSF56235">
    <property type="entry name" value="N-terminal nucleophile aminohydrolases (Ntn hydrolases)"/>
    <property type="match status" value="1"/>
</dbReference>
<evidence type="ECO:0000313" key="5">
    <source>
        <dbReference type="EMBL" id="KAD4180224.1"/>
    </source>
</evidence>
<dbReference type="GO" id="GO:0103068">
    <property type="term" value="F:leukotriene C4 gamma-glutamyl transferase activity"/>
    <property type="evidence" value="ECO:0007669"/>
    <property type="project" value="UniProtKB-EC"/>
</dbReference>
<evidence type="ECO:0000313" key="6">
    <source>
        <dbReference type="Proteomes" id="UP000326396"/>
    </source>
</evidence>
<feature type="binding site" evidence="2">
    <location>
        <position position="452"/>
    </location>
    <ligand>
        <name>L-glutamate</name>
        <dbReference type="ChEBI" id="CHEBI:29985"/>
    </ligand>
</feature>
<comment type="caution">
    <text evidence="5">The sequence shown here is derived from an EMBL/GenBank/DDBJ whole genome shotgun (WGS) entry which is preliminary data.</text>
</comment>
<dbReference type="UniPathway" id="UPA00204"/>
<proteinExistence type="predicted"/>
<dbReference type="GO" id="GO:0036374">
    <property type="term" value="F:glutathione hydrolase activity"/>
    <property type="evidence" value="ECO:0007669"/>
    <property type="project" value="UniProtKB-UniRule"/>
</dbReference>
<feature type="binding site" evidence="2">
    <location>
        <position position="502"/>
    </location>
    <ligand>
        <name>L-glutamate</name>
        <dbReference type="ChEBI" id="CHEBI:29985"/>
    </ligand>
</feature>
<protein>
    <recommendedName>
        <fullName evidence="3">Glutathione hydrolase</fullName>
        <ecNumber evidence="3">2.3.2.2</ecNumber>
        <ecNumber evidence="3">3.4.19.13</ecNumber>
    </recommendedName>
    <alternativeName>
        <fullName evidence="3">Gamma-glutamyltransferase</fullName>
    </alternativeName>
    <alternativeName>
        <fullName evidence="3">Gamma-glutamyltranspeptidase</fullName>
    </alternativeName>
</protein>
<keyword evidence="6" id="KW-1185">Reference proteome</keyword>
<feature type="transmembrane region" description="Helical" evidence="4">
    <location>
        <begin position="27"/>
        <end position="45"/>
    </location>
</feature>
<keyword evidence="3" id="KW-0808">Transferase</keyword>
<evidence type="ECO:0000256" key="2">
    <source>
        <dbReference type="PIRSR" id="PIRSR600101-2"/>
    </source>
</evidence>
<feature type="binding site" evidence="2">
    <location>
        <position position="140"/>
    </location>
    <ligand>
        <name>L-glutamate</name>
        <dbReference type="ChEBI" id="CHEBI:29985"/>
    </ligand>
</feature>
<keyword evidence="3" id="KW-0012">Acyltransferase</keyword>
<dbReference type="Pfam" id="PF01019">
    <property type="entry name" value="G_glu_transpept"/>
    <property type="match status" value="1"/>
</dbReference>
<dbReference type="NCBIfam" id="TIGR00066">
    <property type="entry name" value="g_glut_trans"/>
    <property type="match status" value="1"/>
</dbReference>
<organism evidence="5 6">
    <name type="scientific">Mikania micrantha</name>
    <name type="common">bitter vine</name>
    <dbReference type="NCBI Taxonomy" id="192012"/>
    <lineage>
        <taxon>Eukaryota</taxon>
        <taxon>Viridiplantae</taxon>
        <taxon>Streptophyta</taxon>
        <taxon>Embryophyta</taxon>
        <taxon>Tracheophyta</taxon>
        <taxon>Spermatophyta</taxon>
        <taxon>Magnoliopsida</taxon>
        <taxon>eudicotyledons</taxon>
        <taxon>Gunneridae</taxon>
        <taxon>Pentapetalae</taxon>
        <taxon>asterids</taxon>
        <taxon>campanulids</taxon>
        <taxon>Asterales</taxon>
        <taxon>Asteraceae</taxon>
        <taxon>Asteroideae</taxon>
        <taxon>Heliantheae alliance</taxon>
        <taxon>Eupatorieae</taxon>
        <taxon>Mikania</taxon>
    </lineage>
</organism>
<dbReference type="EC" id="3.4.19.13" evidence="3"/>